<gene>
    <name evidence="1" type="ORF">P0Y53_12065</name>
</gene>
<proteinExistence type="predicted"/>
<name>A0AAJ5WZF5_9BACT</name>
<accession>A0AAJ5WZF5</accession>
<dbReference type="AlphaFoldDB" id="A0AAJ5WZF5"/>
<dbReference type="PROSITE" id="PS51257">
    <property type="entry name" value="PROKAR_LIPOPROTEIN"/>
    <property type="match status" value="1"/>
</dbReference>
<dbReference type="Proteomes" id="UP001220610">
    <property type="component" value="Chromosome"/>
</dbReference>
<evidence type="ECO:0000313" key="1">
    <source>
        <dbReference type="EMBL" id="WEK38233.1"/>
    </source>
</evidence>
<dbReference type="EMBL" id="CP119311">
    <property type="protein sequence ID" value="WEK38233.1"/>
    <property type="molecule type" value="Genomic_DNA"/>
</dbReference>
<reference evidence="1" key="1">
    <citation type="submission" date="2023-03" db="EMBL/GenBank/DDBJ databases">
        <title>Andean soil-derived lignocellulolytic bacterial consortium as a source of novel taxa and putative plastic-active enzymes.</title>
        <authorList>
            <person name="Diaz-Garcia L."/>
            <person name="Chuvochina M."/>
            <person name="Feuerriegel G."/>
            <person name="Bunk B."/>
            <person name="Sproer C."/>
            <person name="Streit W.R."/>
            <person name="Rodriguez L.M."/>
            <person name="Overmann J."/>
            <person name="Jimenez D.J."/>
        </authorList>
    </citation>
    <scope>NUCLEOTIDE SEQUENCE</scope>
    <source>
        <strain evidence="1">MAG 7</strain>
    </source>
</reference>
<organism evidence="1 2">
    <name type="scientific">Candidatus Pseudobacter hemicellulosilyticus</name>
    <dbReference type="NCBI Taxonomy" id="3121375"/>
    <lineage>
        <taxon>Bacteria</taxon>
        <taxon>Pseudomonadati</taxon>
        <taxon>Bacteroidota</taxon>
        <taxon>Chitinophagia</taxon>
        <taxon>Chitinophagales</taxon>
        <taxon>Chitinophagaceae</taxon>
        <taxon>Pseudobacter</taxon>
    </lineage>
</organism>
<sequence>MKQLITAGALLLAIACTDTNNTNQPDPIDSLATGQDTLTTAPAPEMRAVTGKVASIQRGKDGYTAKLITTDSQTVFVTISHANLKDHSQYRNAKVGDTLSVKGDTLTIGTEAHITVRELQ</sequence>
<evidence type="ECO:0000313" key="2">
    <source>
        <dbReference type="Proteomes" id="UP001220610"/>
    </source>
</evidence>
<protein>
    <submittedName>
        <fullName evidence="1">Uncharacterized protein</fullName>
    </submittedName>
</protein>